<keyword evidence="2" id="KW-1185">Reference proteome</keyword>
<comment type="caution">
    <text evidence="1">The sequence shown here is derived from an EMBL/GenBank/DDBJ whole genome shotgun (WGS) entry which is preliminary data.</text>
</comment>
<dbReference type="RefSeq" id="WP_126695736.1">
    <property type="nucleotide sequence ID" value="NZ_RXOF01000018.1"/>
</dbReference>
<accession>A0A3S0J6H5</accession>
<evidence type="ECO:0000313" key="1">
    <source>
        <dbReference type="EMBL" id="RTQ45880.1"/>
    </source>
</evidence>
<proteinExistence type="predicted"/>
<evidence type="ECO:0008006" key="3">
    <source>
        <dbReference type="Google" id="ProtNLM"/>
    </source>
</evidence>
<protein>
    <recommendedName>
        <fullName evidence="3">Tetratricopeptide repeat protein</fullName>
    </recommendedName>
</protein>
<dbReference type="OrthoDB" id="732094at2"/>
<sequence length="517" mass="60490">MDDLRTTLATFSPDDRKEFLRFLQRQRRKEKGRKDAQLCELLWHREDYSTAELLARLYPPDDPNATAYYALRKRLLRQVTDFLLLKQRDRDLTAASTVRGQLSLAQYLFDADIPRLAWATLRKAEKLAQQNEQYELLNTVYNLQIEHAHGEHAEPLDEIIRRRNRNKPAAEEEERAAIAYSLMRARLRQARTQGRSGGASFDQIMQDILREYDLQEAFARRPSLLYRLLSIARSAMLVRRDFASFEPFVRRCYHLMEKRHGFQAAHREYQLGLLYMIAHALYRNRRFTESVEYLEQLRGLIDSGPRSFHNEFYPRYIFLLAANLAFQRRNTESIRLLEELLRTHNLNPRDQLTGRLGLGFHYFAEGQYQRTAQTLLAIGRSDHWCEEKMGVEWLLNKNLGELLTQLEMGNADVATHRLRAVERLVRDRFGNDGGNYRYVLSYLALVRDILDDPAAANRPAFAARVAEMPRFLPLEREDLQAMSFYAWLRARMMNRPYYDVLMEVAAAPVAPAVPAAV</sequence>
<reference evidence="1 2" key="1">
    <citation type="submission" date="2018-12" db="EMBL/GenBank/DDBJ databases">
        <title>Hymenobacter gummosus sp. nov., isolated from a spring.</title>
        <authorList>
            <person name="Nie L."/>
        </authorList>
    </citation>
    <scope>NUCLEOTIDE SEQUENCE [LARGE SCALE GENOMIC DNA]</scope>
    <source>
        <strain evidence="1 2">KCTC 52166</strain>
    </source>
</reference>
<gene>
    <name evidence="1" type="ORF">EJV47_23915</name>
</gene>
<organism evidence="1 2">
    <name type="scientific">Hymenobacter gummosus</name>
    <dbReference type="NCBI Taxonomy" id="1776032"/>
    <lineage>
        <taxon>Bacteria</taxon>
        <taxon>Pseudomonadati</taxon>
        <taxon>Bacteroidota</taxon>
        <taxon>Cytophagia</taxon>
        <taxon>Cytophagales</taxon>
        <taxon>Hymenobacteraceae</taxon>
        <taxon>Hymenobacter</taxon>
    </lineage>
</organism>
<evidence type="ECO:0000313" key="2">
    <source>
        <dbReference type="Proteomes" id="UP000282184"/>
    </source>
</evidence>
<dbReference type="AlphaFoldDB" id="A0A3S0J6H5"/>
<dbReference type="Proteomes" id="UP000282184">
    <property type="component" value="Unassembled WGS sequence"/>
</dbReference>
<dbReference type="EMBL" id="RXOF01000018">
    <property type="protein sequence ID" value="RTQ45880.1"/>
    <property type="molecule type" value="Genomic_DNA"/>
</dbReference>
<name>A0A3S0J6H5_9BACT</name>